<evidence type="ECO:0008006" key="4">
    <source>
        <dbReference type="Google" id="ProtNLM"/>
    </source>
</evidence>
<dbReference type="SUPFAM" id="SSF48452">
    <property type="entry name" value="TPR-like"/>
    <property type="match status" value="2"/>
</dbReference>
<dbReference type="Pfam" id="PF13432">
    <property type="entry name" value="TPR_16"/>
    <property type="match status" value="2"/>
</dbReference>
<dbReference type="RefSeq" id="WP_139207825.1">
    <property type="nucleotide sequence ID" value="NZ_FORF01000002.1"/>
</dbReference>
<evidence type="ECO:0000256" key="1">
    <source>
        <dbReference type="SAM" id="MobiDB-lite"/>
    </source>
</evidence>
<dbReference type="OrthoDB" id="7324591at2"/>
<evidence type="ECO:0000313" key="2">
    <source>
        <dbReference type="EMBL" id="SFI43725.1"/>
    </source>
</evidence>
<dbReference type="InterPro" id="IPR011990">
    <property type="entry name" value="TPR-like_helical_dom_sf"/>
</dbReference>
<dbReference type="AlphaFoldDB" id="A0A1I3I6T4"/>
<reference evidence="3" key="1">
    <citation type="submission" date="2016-10" db="EMBL/GenBank/DDBJ databases">
        <authorList>
            <person name="Varghese N."/>
            <person name="Submissions S."/>
        </authorList>
    </citation>
    <scope>NUCLEOTIDE SEQUENCE [LARGE SCALE GENOMIC DNA]</scope>
    <source>
        <strain evidence="3">DSM 21857</strain>
    </source>
</reference>
<dbReference type="EMBL" id="FORF01000002">
    <property type="protein sequence ID" value="SFI43725.1"/>
    <property type="molecule type" value="Genomic_DNA"/>
</dbReference>
<accession>A0A1I3I6T4</accession>
<name>A0A1I3I6T4_9HYPH</name>
<sequence>MPMTSIKTVALGAGTLLLGTFVVAQERYFPAAGSQEIWHEITGSAEPTPELDVPQPMPTMLAQTSEVETKPSQPVETQNGVDESALRYFARKGDTRRLEIEIARLRALYPGWTPPADPLATPPVTDAALEEIWELYSQGRLSEARHKIAERQASVPGWQPPADLTDRLALAESRERLINASDLDQYATVISVASQNPQLLTCSEVDVLWRVAEAFARTDRDSRAYDAYRYILSTCDDAEERLATMQNALQFLPMPLVDDLLALERSDGAVGEFAEIRDTLARNAVAKAGEDKSATVPATTLDRLKKLAETEKLPTDARLLGWYYYNRQDIEAADKWFRMALSAEPSADAAEGLALVLIQRELYADAEELMYRWRDDSDDTRVVYLAAVANLLGLEPRPLLSGEVLSRIVAEVARSRNVEAARQLGWYARAFEQHATAKAWFTSALGWGPDDEPSAYGLALTYQLLGETAQLDQLKQRWTGRSERIQLVGVAETEPAPAGAAGRSVGTAAPVTPPAIARIVEPNTAPAASSRRANEGSGAKRGTGSARGCSNYTNPERLQPSAALSHGWCLMDADRPLEAAKAFEVALRGGNERTRRDAAYGQSLAYLRAGLVDNAAVAAIKAPQSGKRAVELQTNILDERARGAFERGRYAEAIMALDRRAQIAPERIDLMVLRGYSYMRLNRFGDARRVFEAVARTGSRDGIKGLAELNNLETY</sequence>
<dbReference type="STRING" id="1121003.SAMN03080618_00428"/>
<dbReference type="Gene3D" id="1.25.40.10">
    <property type="entry name" value="Tetratricopeptide repeat domain"/>
    <property type="match status" value="2"/>
</dbReference>
<feature type="region of interest" description="Disordered" evidence="1">
    <location>
        <begin position="520"/>
        <end position="554"/>
    </location>
</feature>
<dbReference type="Proteomes" id="UP000242763">
    <property type="component" value="Unassembled WGS sequence"/>
</dbReference>
<organism evidence="2 3">
    <name type="scientific">Aquamicrobium aerolatum DSM 21857</name>
    <dbReference type="NCBI Taxonomy" id="1121003"/>
    <lineage>
        <taxon>Bacteria</taxon>
        <taxon>Pseudomonadati</taxon>
        <taxon>Pseudomonadota</taxon>
        <taxon>Alphaproteobacteria</taxon>
        <taxon>Hyphomicrobiales</taxon>
        <taxon>Phyllobacteriaceae</taxon>
        <taxon>Aerobium</taxon>
    </lineage>
</organism>
<proteinExistence type="predicted"/>
<gene>
    <name evidence="2" type="ORF">SAMN03080618_00428</name>
</gene>
<keyword evidence="3" id="KW-1185">Reference proteome</keyword>
<evidence type="ECO:0000313" key="3">
    <source>
        <dbReference type="Proteomes" id="UP000242763"/>
    </source>
</evidence>
<protein>
    <recommendedName>
        <fullName evidence="4">Tetratricopeptide repeat-containing protein</fullName>
    </recommendedName>
</protein>